<dbReference type="Gene3D" id="1.10.10.10">
    <property type="entry name" value="Winged helix-like DNA-binding domain superfamily/Winged helix DNA-binding domain"/>
    <property type="match status" value="1"/>
</dbReference>
<keyword evidence="4" id="KW-0804">Transcription</keyword>
<keyword evidence="3 5" id="KW-0238">DNA-binding</keyword>
<accession>A0ABW3QSA4</accession>
<dbReference type="PROSITE" id="PS51755">
    <property type="entry name" value="OMPR_PHOB"/>
    <property type="match status" value="1"/>
</dbReference>
<feature type="domain" description="OmpR/PhoB-type" evidence="6">
    <location>
        <begin position="1"/>
        <end position="94"/>
    </location>
</feature>
<evidence type="ECO:0000259" key="6">
    <source>
        <dbReference type="PROSITE" id="PS51755"/>
    </source>
</evidence>
<protein>
    <submittedName>
        <fullName evidence="7">BTAD domain-containing putative transcriptional regulator</fullName>
    </submittedName>
</protein>
<evidence type="ECO:0000256" key="4">
    <source>
        <dbReference type="ARBA" id="ARBA00023163"/>
    </source>
</evidence>
<dbReference type="PANTHER" id="PTHR35807">
    <property type="entry name" value="TRANSCRIPTIONAL REGULATOR REDD-RELATED"/>
    <property type="match status" value="1"/>
</dbReference>
<dbReference type="Gene3D" id="1.25.40.10">
    <property type="entry name" value="Tetratricopeptide repeat domain"/>
    <property type="match status" value="2"/>
</dbReference>
<dbReference type="SUPFAM" id="SSF48452">
    <property type="entry name" value="TPR-like"/>
    <property type="match status" value="2"/>
</dbReference>
<dbReference type="InterPro" id="IPR005158">
    <property type="entry name" value="BTAD"/>
</dbReference>
<evidence type="ECO:0000313" key="7">
    <source>
        <dbReference type="EMBL" id="MFD1147700.1"/>
    </source>
</evidence>
<dbReference type="SMART" id="SM00028">
    <property type="entry name" value="TPR"/>
    <property type="match status" value="6"/>
</dbReference>
<dbReference type="InterPro" id="IPR027417">
    <property type="entry name" value="P-loop_NTPase"/>
</dbReference>
<dbReference type="InterPro" id="IPR019734">
    <property type="entry name" value="TPR_rpt"/>
</dbReference>
<dbReference type="CDD" id="cd15831">
    <property type="entry name" value="BTAD"/>
    <property type="match status" value="1"/>
</dbReference>
<dbReference type="Pfam" id="PF00486">
    <property type="entry name" value="Trans_reg_C"/>
    <property type="match status" value="1"/>
</dbReference>
<feature type="DNA-binding region" description="OmpR/PhoB-type" evidence="5">
    <location>
        <begin position="1"/>
        <end position="94"/>
    </location>
</feature>
<dbReference type="SUPFAM" id="SSF52540">
    <property type="entry name" value="P-loop containing nucleoside triphosphate hydrolases"/>
    <property type="match status" value="1"/>
</dbReference>
<evidence type="ECO:0000313" key="8">
    <source>
        <dbReference type="Proteomes" id="UP001597168"/>
    </source>
</evidence>
<evidence type="ECO:0000256" key="2">
    <source>
        <dbReference type="ARBA" id="ARBA00023015"/>
    </source>
</evidence>
<dbReference type="SUPFAM" id="SSF46894">
    <property type="entry name" value="C-terminal effector domain of the bipartite response regulators"/>
    <property type="match status" value="1"/>
</dbReference>
<comment type="caution">
    <text evidence="7">The sequence shown here is derived from an EMBL/GenBank/DDBJ whole genome shotgun (WGS) entry which is preliminary data.</text>
</comment>
<dbReference type="Pfam" id="PF13424">
    <property type="entry name" value="TPR_12"/>
    <property type="match status" value="1"/>
</dbReference>
<dbReference type="PANTHER" id="PTHR35807:SF1">
    <property type="entry name" value="TRANSCRIPTIONAL REGULATOR REDD"/>
    <property type="match status" value="1"/>
</dbReference>
<proteinExistence type="inferred from homology"/>
<evidence type="ECO:0000256" key="3">
    <source>
        <dbReference type="ARBA" id="ARBA00023125"/>
    </source>
</evidence>
<organism evidence="7 8">
    <name type="scientific">Saccharothrix hoggarensis</name>
    <dbReference type="NCBI Taxonomy" id="913853"/>
    <lineage>
        <taxon>Bacteria</taxon>
        <taxon>Bacillati</taxon>
        <taxon>Actinomycetota</taxon>
        <taxon>Actinomycetes</taxon>
        <taxon>Pseudonocardiales</taxon>
        <taxon>Pseudonocardiaceae</taxon>
        <taxon>Saccharothrix</taxon>
    </lineage>
</organism>
<dbReference type="SMART" id="SM01043">
    <property type="entry name" value="BTAD"/>
    <property type="match status" value="1"/>
</dbReference>
<dbReference type="InterPro" id="IPR016032">
    <property type="entry name" value="Sig_transdc_resp-reg_C-effctor"/>
</dbReference>
<dbReference type="InterPro" id="IPR036388">
    <property type="entry name" value="WH-like_DNA-bd_sf"/>
</dbReference>
<gene>
    <name evidence="7" type="ORF">ACFQ3T_11230</name>
</gene>
<evidence type="ECO:0000256" key="1">
    <source>
        <dbReference type="ARBA" id="ARBA00005820"/>
    </source>
</evidence>
<dbReference type="InterPro" id="IPR001867">
    <property type="entry name" value="OmpR/PhoB-type_DNA-bd"/>
</dbReference>
<dbReference type="InterPro" id="IPR051677">
    <property type="entry name" value="AfsR-DnrI-RedD_regulator"/>
</dbReference>
<reference evidence="8" key="1">
    <citation type="journal article" date="2019" name="Int. J. Syst. Evol. Microbiol.">
        <title>The Global Catalogue of Microorganisms (GCM) 10K type strain sequencing project: providing services to taxonomists for standard genome sequencing and annotation.</title>
        <authorList>
            <consortium name="The Broad Institute Genomics Platform"/>
            <consortium name="The Broad Institute Genome Sequencing Center for Infectious Disease"/>
            <person name="Wu L."/>
            <person name="Ma J."/>
        </authorList>
    </citation>
    <scope>NUCLEOTIDE SEQUENCE [LARGE SCALE GENOMIC DNA]</scope>
    <source>
        <strain evidence="8">CCUG 60214</strain>
    </source>
</reference>
<name>A0ABW3QSA4_9PSEU</name>
<dbReference type="Pfam" id="PF03704">
    <property type="entry name" value="BTAD"/>
    <property type="match status" value="1"/>
</dbReference>
<evidence type="ECO:0000256" key="5">
    <source>
        <dbReference type="PROSITE-ProRule" id="PRU01091"/>
    </source>
</evidence>
<keyword evidence="2" id="KW-0805">Transcription regulation</keyword>
<dbReference type="Gene3D" id="3.40.50.300">
    <property type="entry name" value="P-loop containing nucleotide triphosphate hydrolases"/>
    <property type="match status" value="1"/>
</dbReference>
<dbReference type="RefSeq" id="WP_380723055.1">
    <property type="nucleotide sequence ID" value="NZ_JBHTLK010000043.1"/>
</dbReference>
<dbReference type="EMBL" id="JBHTLK010000043">
    <property type="protein sequence ID" value="MFD1147700.1"/>
    <property type="molecule type" value="Genomic_DNA"/>
</dbReference>
<comment type="similarity">
    <text evidence="1">Belongs to the AfsR/DnrI/RedD regulatory family.</text>
</comment>
<dbReference type="SMART" id="SM00862">
    <property type="entry name" value="Trans_reg_C"/>
    <property type="match status" value="1"/>
</dbReference>
<dbReference type="PRINTS" id="PR00364">
    <property type="entry name" value="DISEASERSIST"/>
</dbReference>
<dbReference type="InterPro" id="IPR011990">
    <property type="entry name" value="TPR-like_helical_dom_sf"/>
</dbReference>
<dbReference type="Proteomes" id="UP001597168">
    <property type="component" value="Unassembled WGS sequence"/>
</dbReference>
<sequence length="944" mass="102776">MEFGLLGTVVVRHEEHEIVLGSGRVRAILAMLLLEPGRVVAVDRLVDVMWSAEKGPPATARNSIQSCVSQLRAMFAADPAVRLSHRSPGYLLEVDPDRVDLHRFRSLVDQARGSENARTSVGLLRRALALWRAEPMADVEAPGLRAVKHGLVQQRLSALEDCVELELALGRHGELIPELTLLVAEHPLRERFHAQLMLALYRAGRAGDALRAFQNAREALKEHVGTDPGRELLRRYEQVLHGDPALDLPSAPAASVPLARPVRPAVVPRHLPPAPTGFTGRRRELDALTAVLGSADDSVVISAIGGLGGVGKTWLALHWAHRHLDRFPDGQLFVDLRGFDPVEGPLEPAEALRGFLCALGVDPTDVPGELNARVGLYRSLVAGKRLLVVLDNARDAAHVTHLLPGTAGCTVLITSRDRMQGLATTYGARNVALDVLSESEAHDLLAQRLGDQRVAHEPDAVAELLAYCAGLPLALGIVASRAAARPGFPLAAPAAELRDTATRLSTLDTGDPATSLRTVLSWSHSALDPHQARGLELLGLAPGPDIGSPAAAVLLGLTDAEAVALLRALERMSLVDEHAPARWRMHDLIRLHAAEQARHGQPADERRSALHRVTDFYLHTAHAAHLLLHPHREPIDLGAPAAGCRPRPLPDRAAALAWFQAEHANLLATPPVAVDLDRPESAWQLIVTLDLFTAWRGHLYDQIGLWQTGLDAARRSGDPAARALAHRRLGLACAKARRHAEALDHLSAALACHEQVDDPLGEAYTHRYLAWTWARQGDNVQAVRHAARARDLSRQVDNPVLEAHALNSLGLYTARLGHHDEARTHCEAALTLFRAHHHPDGEADTLDSLGFVAHQSGRHTEALDYYRQARALFHDVGNTYAEASTSDWLARTYTALHDHHRAREAWHHALQLYEARGYTDDAEAVQRRLDGLGSPPRTAIGHGT</sequence>
<keyword evidence="8" id="KW-1185">Reference proteome</keyword>